<proteinExistence type="predicted"/>
<evidence type="ECO:0000313" key="1">
    <source>
        <dbReference type="EMBL" id="EMR12575.1"/>
    </source>
</evidence>
<accession>M7PF92</accession>
<sequence>MGAKTINYKWLQTDFGPAMRLSTVSQAVLPQICGNIHAIFWNQTRISLNCTSCITAPVLI</sequence>
<dbReference type="PATRIC" id="fig|1286106.3.peg.1905"/>
<comment type="caution">
    <text evidence="1">The sequence shown here is derived from an EMBL/GenBank/DDBJ whole genome shotgun (WGS) entry which is preliminary data.</text>
</comment>
<dbReference type="Proteomes" id="UP000012019">
    <property type="component" value="Unassembled WGS sequence"/>
</dbReference>
<protein>
    <submittedName>
        <fullName evidence="1">Uncharacterized protein</fullName>
    </submittedName>
</protein>
<organism evidence="1 2">
    <name type="scientific">Methylophaga lonarensis MPL</name>
    <dbReference type="NCBI Taxonomy" id="1286106"/>
    <lineage>
        <taxon>Bacteria</taxon>
        <taxon>Pseudomonadati</taxon>
        <taxon>Pseudomonadota</taxon>
        <taxon>Gammaproteobacteria</taxon>
        <taxon>Thiotrichales</taxon>
        <taxon>Piscirickettsiaceae</taxon>
        <taxon>Methylophaga</taxon>
    </lineage>
</organism>
<evidence type="ECO:0000313" key="2">
    <source>
        <dbReference type="Proteomes" id="UP000012019"/>
    </source>
</evidence>
<gene>
    <name evidence="1" type="ORF">MPL1_09492</name>
</gene>
<name>M7PF92_9GAMM</name>
<dbReference type="STRING" id="1286106.MPL1_09492"/>
<dbReference type="EMBL" id="APHR01000051">
    <property type="protein sequence ID" value="EMR12575.1"/>
    <property type="molecule type" value="Genomic_DNA"/>
</dbReference>
<reference evidence="1 2" key="1">
    <citation type="journal article" date="2013" name="Genome Announc.">
        <title>Draft Genome Sequence of Methylophaga lonarensis MPLT, a Haloalkaliphilic (Non-Methane-Utilizing) Methylotroph.</title>
        <authorList>
            <person name="Shetty S.A."/>
            <person name="Marathe N.P."/>
            <person name="Munot H."/>
            <person name="Antony C.P."/>
            <person name="Dhotre D.P."/>
            <person name="Murrell J.C."/>
            <person name="Shouche Y.S."/>
        </authorList>
    </citation>
    <scope>NUCLEOTIDE SEQUENCE [LARGE SCALE GENOMIC DNA]</scope>
    <source>
        <strain evidence="1 2">MPL</strain>
    </source>
</reference>
<keyword evidence="2" id="KW-1185">Reference proteome</keyword>
<dbReference type="AlphaFoldDB" id="M7PF92"/>